<sequence>MFHRNVFVAGFICAIGEDAGYIYIICVLLEEIVVFDRHLNALNSKEGRILLVFGFLDVVLQDVLGYIFHPLIRHPHFVCIDAGYSFLIFFIKLPAESTDVFHREAQHVFVSDSVFDQVMMQAFLENICCHSAILAWILRKSRCSCKTKVLSILEMLMNQFMHFPELGTVAFIDDGPDLRNKISCFFRGVKVIYAPVGLIDFPCYQVGVKQLPDDRGGCAFSHLQYGGEAFLRNTVIVGDQHYERKLPHCYMEFFQFPRVEAVCVSAYDIHVPSQIVHRQRVHGRFLVA</sequence>
<protein>
    <submittedName>
        <fullName evidence="2">Uncharacterized protein</fullName>
    </submittedName>
</protein>
<keyword evidence="1" id="KW-0812">Transmembrane</keyword>
<dbReference type="EMBL" id="VSSQ01048201">
    <property type="protein sequence ID" value="MPN02250.1"/>
    <property type="molecule type" value="Genomic_DNA"/>
</dbReference>
<keyword evidence="1" id="KW-0472">Membrane</keyword>
<evidence type="ECO:0000256" key="1">
    <source>
        <dbReference type="SAM" id="Phobius"/>
    </source>
</evidence>
<comment type="caution">
    <text evidence="2">The sequence shown here is derived from an EMBL/GenBank/DDBJ whole genome shotgun (WGS) entry which is preliminary data.</text>
</comment>
<feature type="transmembrane region" description="Helical" evidence="1">
    <location>
        <begin position="6"/>
        <end position="29"/>
    </location>
</feature>
<accession>A0A645ELM5</accession>
<organism evidence="2">
    <name type="scientific">bioreactor metagenome</name>
    <dbReference type="NCBI Taxonomy" id="1076179"/>
    <lineage>
        <taxon>unclassified sequences</taxon>
        <taxon>metagenomes</taxon>
        <taxon>ecological metagenomes</taxon>
    </lineage>
</organism>
<reference evidence="2" key="1">
    <citation type="submission" date="2019-08" db="EMBL/GenBank/DDBJ databases">
        <authorList>
            <person name="Kucharzyk K."/>
            <person name="Murdoch R.W."/>
            <person name="Higgins S."/>
            <person name="Loffler F."/>
        </authorList>
    </citation>
    <scope>NUCLEOTIDE SEQUENCE</scope>
</reference>
<gene>
    <name evidence="2" type="ORF">SDC9_149464</name>
</gene>
<proteinExistence type="predicted"/>
<dbReference type="AlphaFoldDB" id="A0A645ELM5"/>
<keyword evidence="1" id="KW-1133">Transmembrane helix</keyword>
<name>A0A645ELM5_9ZZZZ</name>
<evidence type="ECO:0000313" key="2">
    <source>
        <dbReference type="EMBL" id="MPN02250.1"/>
    </source>
</evidence>